<evidence type="ECO:0000256" key="1">
    <source>
        <dbReference type="SAM" id="Phobius"/>
    </source>
</evidence>
<keyword evidence="1" id="KW-1133">Transmembrane helix</keyword>
<evidence type="ECO:0000313" key="2">
    <source>
        <dbReference type="EMBL" id="EEB46180.1"/>
    </source>
</evidence>
<sequence>MNMNKQMFEDKIAKIGAAKLMIQAIRTEDDIGAVLRIHLLCEQLSEAWICAACNADNFFGEGNYSVKINCSDKFKLARNLGIPDTLCSGLKMINAIRNNLAHGSGHNLISDESIDKLVNLLKGFQLENQSNKWGIDVPILVNSQDGLTSYEYSIYDKNTPNRIKLYICFSFLMSRVLFFLGIEKIQF</sequence>
<dbReference type="eggNOG" id="ENOG50337EK">
    <property type="taxonomic scope" value="Bacteria"/>
</dbReference>
<keyword evidence="1" id="KW-0812">Transmembrane</keyword>
<organism evidence="2 3">
    <name type="scientific">Providencia alcalifaciens DSM 30120</name>
    <dbReference type="NCBI Taxonomy" id="520999"/>
    <lineage>
        <taxon>Bacteria</taxon>
        <taxon>Pseudomonadati</taxon>
        <taxon>Pseudomonadota</taxon>
        <taxon>Gammaproteobacteria</taxon>
        <taxon>Enterobacterales</taxon>
        <taxon>Morganellaceae</taxon>
        <taxon>Providencia</taxon>
    </lineage>
</organism>
<gene>
    <name evidence="2" type="ORF">PROVALCAL_02024</name>
</gene>
<proteinExistence type="predicted"/>
<evidence type="ECO:0000313" key="3">
    <source>
        <dbReference type="Proteomes" id="UP000003729"/>
    </source>
</evidence>
<reference evidence="2 3" key="1">
    <citation type="submission" date="2008-10" db="EMBL/GenBank/DDBJ databases">
        <title>Draft genome sequence of Providencia alcalifaciens (DSM 30120).</title>
        <authorList>
            <person name="Sudarsanam P."/>
            <person name="Ley R."/>
            <person name="Guruge J."/>
            <person name="Turnbaugh P.J."/>
            <person name="Mahowald M."/>
            <person name="Liep D."/>
            <person name="Gordon J."/>
        </authorList>
    </citation>
    <scope>NUCLEOTIDE SEQUENCE [LARGE SCALE GENOMIC DNA]</scope>
    <source>
        <strain evidence="2 3">DSM 30120</strain>
    </source>
</reference>
<evidence type="ECO:0008006" key="4">
    <source>
        <dbReference type="Google" id="ProtNLM"/>
    </source>
</evidence>
<dbReference type="EMBL" id="ABXW01000046">
    <property type="protein sequence ID" value="EEB46180.1"/>
    <property type="molecule type" value="Genomic_DNA"/>
</dbReference>
<dbReference type="AlphaFoldDB" id="B6XF92"/>
<accession>B6XF92</accession>
<dbReference type="Proteomes" id="UP000003729">
    <property type="component" value="Unassembled WGS sequence"/>
</dbReference>
<feature type="transmembrane region" description="Helical" evidence="1">
    <location>
        <begin position="163"/>
        <end position="182"/>
    </location>
</feature>
<name>B6XF92_9GAMM</name>
<protein>
    <recommendedName>
        <fullName evidence="4">DUF4145 domain-containing protein</fullName>
    </recommendedName>
</protein>
<keyword evidence="1" id="KW-0472">Membrane</keyword>
<comment type="caution">
    <text evidence="2">The sequence shown here is derived from an EMBL/GenBank/DDBJ whole genome shotgun (WGS) entry which is preliminary data.</text>
</comment>
<reference evidence="2 3" key="2">
    <citation type="submission" date="2008-10" db="EMBL/GenBank/DDBJ databases">
        <authorList>
            <person name="Fulton L."/>
            <person name="Clifton S."/>
            <person name="Fulton B."/>
            <person name="Xu J."/>
            <person name="Minx P."/>
            <person name="Pepin K.H."/>
            <person name="Johnson M."/>
            <person name="Bhonagiri V."/>
            <person name="Nash W.E."/>
            <person name="Mardis E.R."/>
            <person name="Wilson R.K."/>
        </authorList>
    </citation>
    <scope>NUCLEOTIDE SEQUENCE [LARGE SCALE GENOMIC DNA]</scope>
    <source>
        <strain evidence="2 3">DSM 30120</strain>
    </source>
</reference>